<dbReference type="AlphaFoldDB" id="A0A1Y6IYM5"/>
<dbReference type="SUPFAM" id="SSF69635">
    <property type="entry name" value="Type III secretory system chaperone-like"/>
    <property type="match status" value="1"/>
</dbReference>
<evidence type="ECO:0000313" key="3">
    <source>
        <dbReference type="Proteomes" id="UP000196125"/>
    </source>
</evidence>
<accession>A0A1Y6IYM5</accession>
<dbReference type="Gene3D" id="3.30.1460.10">
    <property type="match status" value="1"/>
</dbReference>
<evidence type="ECO:0000313" key="1">
    <source>
        <dbReference type="EMBL" id="MDW6005429.1"/>
    </source>
</evidence>
<sequence length="174" mass="19504">MQDFTNKINKWLQQYHKDLSLNSEGYCLLNAGDSLRIVISLSADKRALILYCPLHTVKGDQDFSLVLEALSLNLYQDITLNGTVGYDNRSQEVVYTFMVADSSFAQNHQGDALFHRLLNEFIENSQKIVTRLQQSQRSGDAPRIPASPQLALGIAGQAQVASLQTPHHKPVYRS</sequence>
<dbReference type="EMBL" id="JAWRCO010000002">
    <property type="protein sequence ID" value="MDW6005429.1"/>
    <property type="molecule type" value="Genomic_DNA"/>
</dbReference>
<proteinExistence type="predicted"/>
<keyword evidence="4" id="KW-1185">Reference proteome</keyword>
<evidence type="ECO:0000313" key="2">
    <source>
        <dbReference type="EMBL" id="SMS02131.1"/>
    </source>
</evidence>
<dbReference type="CDD" id="cd17034">
    <property type="entry name" value="T3SC_IA_ShcO1-like"/>
    <property type="match status" value="1"/>
</dbReference>
<gene>
    <name evidence="1" type="ORF">SBX37_21395</name>
    <name evidence="2" type="ORF">VIM7927_03449</name>
</gene>
<dbReference type="Proteomes" id="UP000196125">
    <property type="component" value="Unassembled WGS sequence"/>
</dbReference>
<reference evidence="1 4" key="2">
    <citation type="submission" date="2023-11" db="EMBL/GenBank/DDBJ databases">
        <title>Plant-associative lifestyle of Vibrio porteresiae and its evolutionary dynamics.</title>
        <authorList>
            <person name="Rameshkumar N."/>
            <person name="Kirti K."/>
        </authorList>
    </citation>
    <scope>NUCLEOTIDE SEQUENCE [LARGE SCALE GENOMIC DNA]</scope>
    <source>
        <strain evidence="1 4">MSSRF38</strain>
    </source>
</reference>
<dbReference type="Pfam" id="PF05932">
    <property type="entry name" value="CesT"/>
    <property type="match status" value="1"/>
</dbReference>
<dbReference type="GO" id="GO:0030254">
    <property type="term" value="P:protein secretion by the type III secretion system"/>
    <property type="evidence" value="ECO:0007669"/>
    <property type="project" value="InterPro"/>
</dbReference>
<dbReference type="RefSeq" id="WP_087482153.1">
    <property type="nucleotide sequence ID" value="NZ_AP024884.1"/>
</dbReference>
<dbReference type="EMBL" id="FXXI01000008">
    <property type="protein sequence ID" value="SMS02131.1"/>
    <property type="molecule type" value="Genomic_DNA"/>
</dbReference>
<reference evidence="2 3" key="1">
    <citation type="submission" date="2017-05" db="EMBL/GenBank/DDBJ databases">
        <authorList>
            <person name="Song R."/>
            <person name="Chenine A.L."/>
            <person name="Ruprecht R.M."/>
        </authorList>
    </citation>
    <scope>NUCLEOTIDE SEQUENCE [LARGE SCALE GENOMIC DNA]</scope>
    <source>
        <strain evidence="2 3">CECT 7927</strain>
    </source>
</reference>
<evidence type="ECO:0000313" key="4">
    <source>
        <dbReference type="Proteomes" id="UP001283366"/>
    </source>
</evidence>
<dbReference type="InterPro" id="IPR010261">
    <property type="entry name" value="Tir_chaperone"/>
</dbReference>
<dbReference type="Proteomes" id="UP001283366">
    <property type="component" value="Unassembled WGS sequence"/>
</dbReference>
<dbReference type="OrthoDB" id="10006731at2"/>
<organism evidence="2 3">
    <name type="scientific">Vibrio mangrovi</name>
    <dbReference type="NCBI Taxonomy" id="474394"/>
    <lineage>
        <taxon>Bacteria</taxon>
        <taxon>Pseudomonadati</taxon>
        <taxon>Pseudomonadota</taxon>
        <taxon>Gammaproteobacteria</taxon>
        <taxon>Vibrionales</taxon>
        <taxon>Vibrionaceae</taxon>
        <taxon>Vibrio</taxon>
    </lineage>
</organism>
<protein>
    <submittedName>
        <fullName evidence="1">CesT family type III secretion system chaperone</fullName>
    </submittedName>
    <submittedName>
        <fullName evidence="2">Tir chaperone protein (CesT)</fullName>
    </submittedName>
</protein>
<name>A0A1Y6IYM5_9VIBR</name>